<feature type="domain" description="HTH LytTR-type" evidence="3">
    <location>
        <begin position="211"/>
        <end position="309"/>
    </location>
</feature>
<proteinExistence type="predicted"/>
<evidence type="ECO:0000256" key="1">
    <source>
        <dbReference type="PROSITE-ProRule" id="PRU00169"/>
    </source>
</evidence>
<dbReference type="InterPro" id="IPR046947">
    <property type="entry name" value="LytR-like"/>
</dbReference>
<dbReference type="PANTHER" id="PTHR37299:SF1">
    <property type="entry name" value="STAGE 0 SPORULATION PROTEIN A HOMOLOG"/>
    <property type="match status" value="1"/>
</dbReference>
<keyword evidence="5" id="KW-1185">Reference proteome</keyword>
<dbReference type="InterPro" id="IPR011006">
    <property type="entry name" value="CheY-like_superfamily"/>
</dbReference>
<evidence type="ECO:0000313" key="5">
    <source>
        <dbReference type="Proteomes" id="UP000322791"/>
    </source>
</evidence>
<evidence type="ECO:0000259" key="3">
    <source>
        <dbReference type="PROSITE" id="PS50930"/>
    </source>
</evidence>
<evidence type="ECO:0000313" key="4">
    <source>
        <dbReference type="EMBL" id="TYZ09333.1"/>
    </source>
</evidence>
<dbReference type="Pfam" id="PF04397">
    <property type="entry name" value="LytTR"/>
    <property type="match status" value="1"/>
</dbReference>
<dbReference type="Gene3D" id="3.40.50.2300">
    <property type="match status" value="1"/>
</dbReference>
<dbReference type="SMART" id="SM00448">
    <property type="entry name" value="REC"/>
    <property type="match status" value="1"/>
</dbReference>
<feature type="modified residue" description="4-aspartylphosphate" evidence="1">
    <location>
        <position position="135"/>
    </location>
</feature>
<dbReference type="PROSITE" id="PS50930">
    <property type="entry name" value="HTH_LYTTR"/>
    <property type="match status" value="1"/>
</dbReference>
<dbReference type="Proteomes" id="UP000322791">
    <property type="component" value="Unassembled WGS sequence"/>
</dbReference>
<dbReference type="EMBL" id="VTHL01000010">
    <property type="protein sequence ID" value="TYZ09333.1"/>
    <property type="molecule type" value="Genomic_DNA"/>
</dbReference>
<dbReference type="Pfam" id="PF00072">
    <property type="entry name" value="Response_reg"/>
    <property type="match status" value="1"/>
</dbReference>
<dbReference type="SUPFAM" id="SSF52172">
    <property type="entry name" value="CheY-like"/>
    <property type="match status" value="1"/>
</dbReference>
<dbReference type="GO" id="GO:0003677">
    <property type="term" value="F:DNA binding"/>
    <property type="evidence" value="ECO:0007669"/>
    <property type="project" value="InterPro"/>
</dbReference>
<organism evidence="4 5">
    <name type="scientific">Hymenobacter lutimineralis</name>
    <dbReference type="NCBI Taxonomy" id="2606448"/>
    <lineage>
        <taxon>Bacteria</taxon>
        <taxon>Pseudomonadati</taxon>
        <taxon>Bacteroidota</taxon>
        <taxon>Cytophagia</taxon>
        <taxon>Cytophagales</taxon>
        <taxon>Hymenobacteraceae</taxon>
        <taxon>Hymenobacter</taxon>
    </lineage>
</organism>
<dbReference type="PROSITE" id="PS50110">
    <property type="entry name" value="RESPONSE_REGULATORY"/>
    <property type="match status" value="1"/>
</dbReference>
<accession>A0A5D6V0L1</accession>
<evidence type="ECO:0000259" key="2">
    <source>
        <dbReference type="PROSITE" id="PS50110"/>
    </source>
</evidence>
<dbReference type="SMART" id="SM00850">
    <property type="entry name" value="LytTR"/>
    <property type="match status" value="1"/>
</dbReference>
<dbReference type="InterPro" id="IPR001789">
    <property type="entry name" value="Sig_transdc_resp-reg_receiver"/>
</dbReference>
<reference evidence="4 5" key="1">
    <citation type="submission" date="2019-08" db="EMBL/GenBank/DDBJ databases">
        <authorList>
            <person name="Seo M.-J."/>
        </authorList>
    </citation>
    <scope>NUCLEOTIDE SEQUENCE [LARGE SCALE GENOMIC DNA]</scope>
    <source>
        <strain evidence="4 5">KIGAM108</strain>
    </source>
</reference>
<gene>
    <name evidence="4" type="ORF">FY528_11350</name>
</gene>
<sequence>MTCCPKHRRPHPSATGALACKTSGSAWSCTTPAPTRFSYLSRMAATAPSLPCGLLSLLPHSLATVSCSADSTPETMTTTPAPIRCLIVDDEPLAHQVLSQFIGQTPGLTLAGKCRNAMEAYEYLAQQPVDLMFLDIEMPLVTGLHFLKSLQQPPKTILTTAYREYAYEGYELDVLDYLLKPFSYERFMKAISRLPATQPAPPADADAEKYLLVKERQGLLKVPHSDIVYVEGCKDYVKITTAIKTYLLHQTMKEMTEVLGRPFLRVHRSFIVAAAHIRMLQPDNVLLQDSTLVPIGSSYRAELLAFFKK</sequence>
<comment type="caution">
    <text evidence="4">The sequence shown here is derived from an EMBL/GenBank/DDBJ whole genome shotgun (WGS) entry which is preliminary data.</text>
</comment>
<dbReference type="AlphaFoldDB" id="A0A5D6V0L1"/>
<name>A0A5D6V0L1_9BACT</name>
<dbReference type="GO" id="GO:0000156">
    <property type="term" value="F:phosphorelay response regulator activity"/>
    <property type="evidence" value="ECO:0007669"/>
    <property type="project" value="InterPro"/>
</dbReference>
<dbReference type="InterPro" id="IPR007492">
    <property type="entry name" value="LytTR_DNA-bd_dom"/>
</dbReference>
<feature type="domain" description="Response regulatory" evidence="2">
    <location>
        <begin position="84"/>
        <end position="195"/>
    </location>
</feature>
<dbReference type="Gene3D" id="2.40.50.1020">
    <property type="entry name" value="LytTr DNA-binding domain"/>
    <property type="match status" value="1"/>
</dbReference>
<dbReference type="PANTHER" id="PTHR37299">
    <property type="entry name" value="TRANSCRIPTIONAL REGULATOR-RELATED"/>
    <property type="match status" value="1"/>
</dbReference>
<protein>
    <submittedName>
        <fullName evidence="4">Response regulator transcription factor</fullName>
    </submittedName>
</protein>
<dbReference type="PROSITE" id="PS51257">
    <property type="entry name" value="PROKAR_LIPOPROTEIN"/>
    <property type="match status" value="1"/>
</dbReference>
<keyword evidence="1" id="KW-0597">Phosphoprotein</keyword>